<comment type="caution">
    <text evidence="11">The sequence shown here is derived from an EMBL/GenBank/DDBJ whole genome shotgun (WGS) entry which is preliminary data.</text>
</comment>
<evidence type="ECO:0000256" key="3">
    <source>
        <dbReference type="ARBA" id="ARBA00006442"/>
    </source>
</evidence>
<dbReference type="InterPro" id="IPR050260">
    <property type="entry name" value="FAD-bd_OxRdtase"/>
</dbReference>
<feature type="domain" description="FAD/NAD(P)-binding" evidence="9">
    <location>
        <begin position="13"/>
        <end position="292"/>
    </location>
</feature>
<organism evidence="11 12">
    <name type="scientific">Paraburkholderia elongata</name>
    <dbReference type="NCBI Taxonomy" id="2675747"/>
    <lineage>
        <taxon>Bacteria</taxon>
        <taxon>Pseudomonadati</taxon>
        <taxon>Pseudomonadota</taxon>
        <taxon>Betaproteobacteria</taxon>
        <taxon>Burkholderiales</taxon>
        <taxon>Burkholderiaceae</taxon>
        <taxon>Paraburkholderia</taxon>
    </lineage>
</organism>
<comment type="similarity">
    <text evidence="3">Belongs to the FAD-dependent oxidoreductase family.</text>
</comment>
<dbReference type="Pfam" id="PF07992">
    <property type="entry name" value="Pyr_redox_2"/>
    <property type="match status" value="1"/>
</dbReference>
<keyword evidence="7" id="KW-0560">Oxidoreductase</keyword>
<dbReference type="InterPro" id="IPR023753">
    <property type="entry name" value="FAD/NAD-binding_dom"/>
</dbReference>
<evidence type="ECO:0000259" key="10">
    <source>
        <dbReference type="Pfam" id="PF18113"/>
    </source>
</evidence>
<keyword evidence="8" id="KW-0520">NAD</keyword>
<evidence type="ECO:0000256" key="6">
    <source>
        <dbReference type="ARBA" id="ARBA00022827"/>
    </source>
</evidence>
<protein>
    <submittedName>
        <fullName evidence="11">FAD-dependent oxidoreductase</fullName>
    </submittedName>
</protein>
<dbReference type="GO" id="GO:0005737">
    <property type="term" value="C:cytoplasm"/>
    <property type="evidence" value="ECO:0007669"/>
    <property type="project" value="UniProtKB-SubCell"/>
</dbReference>
<dbReference type="GO" id="GO:0016491">
    <property type="term" value="F:oxidoreductase activity"/>
    <property type="evidence" value="ECO:0007669"/>
    <property type="project" value="UniProtKB-KW"/>
</dbReference>
<dbReference type="Gene3D" id="3.30.390.120">
    <property type="match status" value="1"/>
</dbReference>
<name>A0A972SJY1_9BURK</name>
<keyword evidence="6" id="KW-0274">FAD</keyword>
<comment type="cofactor">
    <cofactor evidence="1">
        <name>FAD</name>
        <dbReference type="ChEBI" id="CHEBI:57692"/>
    </cofactor>
</comment>
<dbReference type="SUPFAM" id="SSF51905">
    <property type="entry name" value="FAD/NAD(P)-binding domain"/>
    <property type="match status" value="1"/>
</dbReference>
<evidence type="ECO:0000259" key="9">
    <source>
        <dbReference type="Pfam" id="PF07992"/>
    </source>
</evidence>
<dbReference type="PANTHER" id="PTHR43429:SF3">
    <property type="entry name" value="NITRITE REDUCTASE [NAD(P)H]"/>
    <property type="match status" value="1"/>
</dbReference>
<dbReference type="Proteomes" id="UP000655523">
    <property type="component" value="Unassembled WGS sequence"/>
</dbReference>
<dbReference type="PRINTS" id="PR00411">
    <property type="entry name" value="PNDRDTASEI"/>
</dbReference>
<dbReference type="PANTHER" id="PTHR43429">
    <property type="entry name" value="PYRIDINE NUCLEOTIDE-DISULFIDE OXIDOREDUCTASE DOMAIN-CONTAINING"/>
    <property type="match status" value="1"/>
</dbReference>
<dbReference type="RefSeq" id="WP_172168692.1">
    <property type="nucleotide sequence ID" value="NZ_WOEZ01000126.1"/>
</dbReference>
<accession>A0A972SJY1</accession>
<dbReference type="InterPro" id="IPR041364">
    <property type="entry name" value="Rbx-bd"/>
</dbReference>
<proteinExistence type="inferred from homology"/>
<dbReference type="AlphaFoldDB" id="A0A972SJY1"/>
<dbReference type="Gene3D" id="3.50.50.60">
    <property type="entry name" value="FAD/NAD(P)-binding domain"/>
    <property type="match status" value="2"/>
</dbReference>
<evidence type="ECO:0000256" key="5">
    <source>
        <dbReference type="ARBA" id="ARBA00022630"/>
    </source>
</evidence>
<evidence type="ECO:0000256" key="1">
    <source>
        <dbReference type="ARBA" id="ARBA00001974"/>
    </source>
</evidence>
<sequence length="399" mass="41803">MTAAQHEDKGQPVVIVGTGMAGYTVARELRKLDSTVPIVMISRDDGSFYSKPMLSNALAMKKEPQMLASFDAMAMAAQLGAWIRVHQRVERILPAEHTLVVDNALLGYSKLVLATGADPRRLKVAGDGAADVMSINDLGDYARFRLALTCCRSVAILGAGLIGCEFANDLAAAGYAVSLIDPASTPLARLLPRDVGEIFARALDDGGIRFHPGRSVNRIDRVSDGYRLTFAEGEPIDADLVVSAVGLAPRTALAAAAGLEIDQGIRTDAWCRTSAPDIYALGDCAAIDGKVQPYVLPIMHAARALARTLAGQPTRVAFPVMPITVKTPASPAVVVTPEGEGAWSIETAGDAAKHAARAVCRHAASERPLGFALLGAAIEGKAALIKAMTEGPLTTSATS</sequence>
<evidence type="ECO:0000256" key="4">
    <source>
        <dbReference type="ARBA" id="ARBA00022490"/>
    </source>
</evidence>
<keyword evidence="4" id="KW-0963">Cytoplasm</keyword>
<keyword evidence="5" id="KW-0285">Flavoprotein</keyword>
<feature type="domain" description="Rubredoxin binding" evidence="10">
    <location>
        <begin position="315"/>
        <end position="388"/>
    </location>
</feature>
<dbReference type="InterPro" id="IPR036188">
    <property type="entry name" value="FAD/NAD-bd_sf"/>
</dbReference>
<comment type="subcellular location">
    <subcellularLocation>
        <location evidence="2">Cytoplasm</location>
    </subcellularLocation>
</comment>
<reference evidence="11 12" key="1">
    <citation type="submission" date="2019-11" db="EMBL/GenBank/DDBJ databases">
        <title>Metabolism of dissolved organic matter in forest soils.</title>
        <authorList>
            <person name="Cyle K.T."/>
            <person name="Wilhelm R.C."/>
            <person name="Martinez C.E."/>
        </authorList>
    </citation>
    <scope>NUCLEOTIDE SEQUENCE [LARGE SCALE GENOMIC DNA]</scope>
    <source>
        <strain evidence="11 12">5N</strain>
    </source>
</reference>
<evidence type="ECO:0000256" key="2">
    <source>
        <dbReference type="ARBA" id="ARBA00004496"/>
    </source>
</evidence>
<dbReference type="Pfam" id="PF18113">
    <property type="entry name" value="Rbx_binding"/>
    <property type="match status" value="1"/>
</dbReference>
<dbReference type="EMBL" id="WOEZ01000126">
    <property type="protein sequence ID" value="NPT57507.1"/>
    <property type="molecule type" value="Genomic_DNA"/>
</dbReference>
<evidence type="ECO:0000256" key="7">
    <source>
        <dbReference type="ARBA" id="ARBA00023002"/>
    </source>
</evidence>
<gene>
    <name evidence="11" type="ORF">GNZ13_23770</name>
</gene>
<keyword evidence="12" id="KW-1185">Reference proteome</keyword>
<evidence type="ECO:0000256" key="8">
    <source>
        <dbReference type="ARBA" id="ARBA00023027"/>
    </source>
</evidence>
<evidence type="ECO:0000313" key="11">
    <source>
        <dbReference type="EMBL" id="NPT57507.1"/>
    </source>
</evidence>
<dbReference type="PRINTS" id="PR00368">
    <property type="entry name" value="FADPNR"/>
</dbReference>
<evidence type="ECO:0000313" key="12">
    <source>
        <dbReference type="Proteomes" id="UP000655523"/>
    </source>
</evidence>